<evidence type="ECO:0000256" key="4">
    <source>
        <dbReference type="ARBA" id="ARBA00008378"/>
    </source>
</evidence>
<feature type="binding site" evidence="10">
    <location>
        <position position="117"/>
    </location>
    <ligand>
        <name>a divalent metal cation</name>
        <dbReference type="ChEBI" id="CHEBI:60240"/>
    </ligand>
</feature>
<comment type="function">
    <text evidence="2 11">Endonuclease that specifically degrades the RNA of RNA-DNA hybrids.</text>
</comment>
<organism evidence="13 14">
    <name type="scientific">Metamycoplasma phocicerebrale</name>
    <dbReference type="NCBI Taxonomy" id="142649"/>
    <lineage>
        <taxon>Bacteria</taxon>
        <taxon>Bacillati</taxon>
        <taxon>Mycoplasmatota</taxon>
        <taxon>Mycoplasmoidales</taxon>
        <taxon>Metamycoplasmataceae</taxon>
        <taxon>Metamycoplasma</taxon>
    </lineage>
</organism>
<feature type="binding site" evidence="10">
    <location>
        <position position="13"/>
    </location>
    <ligand>
        <name>a divalent metal cation</name>
        <dbReference type="ChEBI" id="CHEBI:60240"/>
    </ligand>
</feature>
<dbReference type="Gene3D" id="3.30.420.10">
    <property type="entry name" value="Ribonuclease H-like superfamily/Ribonuclease H"/>
    <property type="match status" value="1"/>
</dbReference>
<evidence type="ECO:0000259" key="12">
    <source>
        <dbReference type="PROSITE" id="PS51975"/>
    </source>
</evidence>
<comment type="catalytic activity">
    <reaction evidence="1 10 11">
        <text>Endonucleolytic cleavage to 5'-phosphomonoester.</text>
        <dbReference type="EC" id="3.1.26.4"/>
    </reaction>
</comment>
<dbReference type="InterPro" id="IPR036397">
    <property type="entry name" value="RNaseH_sf"/>
</dbReference>
<dbReference type="EC" id="3.1.26.4" evidence="11"/>
<dbReference type="PROSITE" id="PS51975">
    <property type="entry name" value="RNASE_H_2"/>
    <property type="match status" value="1"/>
</dbReference>
<dbReference type="OrthoDB" id="9777935at2"/>
<comment type="subcellular location">
    <subcellularLocation>
        <location evidence="3">Cytoplasm</location>
    </subcellularLocation>
</comment>
<dbReference type="GO" id="GO:0032299">
    <property type="term" value="C:ribonuclease H2 complex"/>
    <property type="evidence" value="ECO:0007669"/>
    <property type="project" value="TreeGrafter"/>
</dbReference>
<evidence type="ECO:0000256" key="7">
    <source>
        <dbReference type="ARBA" id="ARBA00022723"/>
    </source>
</evidence>
<dbReference type="AlphaFoldDB" id="A0A3T0TT69"/>
<evidence type="ECO:0000256" key="1">
    <source>
        <dbReference type="ARBA" id="ARBA00000077"/>
    </source>
</evidence>
<evidence type="ECO:0000256" key="9">
    <source>
        <dbReference type="ARBA" id="ARBA00022801"/>
    </source>
</evidence>
<evidence type="ECO:0000256" key="2">
    <source>
        <dbReference type="ARBA" id="ARBA00004065"/>
    </source>
</evidence>
<dbReference type="CDD" id="cd06590">
    <property type="entry name" value="RNase_HII_bacteria_HIII_like"/>
    <property type="match status" value="1"/>
</dbReference>
<proteinExistence type="inferred from homology"/>
<dbReference type="KEGG" id="mphc:DMC14_000460"/>
<keyword evidence="6 10" id="KW-0540">Nuclease</keyword>
<evidence type="ECO:0000256" key="5">
    <source>
        <dbReference type="ARBA" id="ARBA00022490"/>
    </source>
</evidence>
<evidence type="ECO:0000256" key="3">
    <source>
        <dbReference type="ARBA" id="ARBA00004496"/>
    </source>
</evidence>
<dbReference type="PANTHER" id="PTHR10954">
    <property type="entry name" value="RIBONUCLEASE H2 SUBUNIT A"/>
    <property type="match status" value="1"/>
</dbReference>
<evidence type="ECO:0000256" key="11">
    <source>
        <dbReference type="RuleBase" id="RU003515"/>
    </source>
</evidence>
<comment type="cofactor">
    <cofactor evidence="10">
        <name>Mn(2+)</name>
        <dbReference type="ChEBI" id="CHEBI:29035"/>
    </cofactor>
    <cofactor evidence="10">
        <name>Mg(2+)</name>
        <dbReference type="ChEBI" id="CHEBI:18420"/>
    </cofactor>
    <text evidence="10">Manganese or magnesium. Binds 1 divalent metal ion per monomer in the absence of substrate. May bind a second metal ion after substrate binding.</text>
</comment>
<evidence type="ECO:0000313" key="14">
    <source>
        <dbReference type="Proteomes" id="UP000256585"/>
    </source>
</evidence>
<protein>
    <recommendedName>
        <fullName evidence="11">Ribonuclease</fullName>
        <ecNumber evidence="11">3.1.26.4</ecNumber>
    </recommendedName>
</protein>
<dbReference type="InterPro" id="IPR012337">
    <property type="entry name" value="RNaseH-like_sf"/>
</dbReference>
<accession>A0A3T0TT69</accession>
<keyword evidence="9 10" id="KW-0378">Hydrolase</keyword>
<dbReference type="PANTHER" id="PTHR10954:SF23">
    <property type="entry name" value="RIBONUCLEASE"/>
    <property type="match status" value="1"/>
</dbReference>
<evidence type="ECO:0000313" key="13">
    <source>
        <dbReference type="EMBL" id="AZZ65277.1"/>
    </source>
</evidence>
<gene>
    <name evidence="13" type="ORF">DMC14_000460</name>
</gene>
<dbReference type="Pfam" id="PF01351">
    <property type="entry name" value="RNase_HII"/>
    <property type="match status" value="1"/>
</dbReference>
<dbReference type="SUPFAM" id="SSF53098">
    <property type="entry name" value="Ribonuclease H-like"/>
    <property type="match status" value="1"/>
</dbReference>
<dbReference type="RefSeq" id="WP_116171904.1">
    <property type="nucleotide sequence ID" value="NZ_CP033058.2"/>
</dbReference>
<dbReference type="GO" id="GO:0043137">
    <property type="term" value="P:DNA replication, removal of RNA primer"/>
    <property type="evidence" value="ECO:0007669"/>
    <property type="project" value="TreeGrafter"/>
</dbReference>
<dbReference type="GO" id="GO:0046872">
    <property type="term" value="F:metal ion binding"/>
    <property type="evidence" value="ECO:0007669"/>
    <property type="project" value="UniProtKB-KW"/>
</dbReference>
<dbReference type="EMBL" id="CP033058">
    <property type="protein sequence ID" value="AZZ65277.1"/>
    <property type="molecule type" value="Genomic_DNA"/>
</dbReference>
<keyword evidence="8 10" id="KW-0255">Endonuclease</keyword>
<dbReference type="GO" id="GO:0004523">
    <property type="term" value="F:RNA-DNA hybrid ribonuclease activity"/>
    <property type="evidence" value="ECO:0007669"/>
    <property type="project" value="UniProtKB-UniRule"/>
</dbReference>
<keyword evidence="7 10" id="KW-0479">Metal-binding</keyword>
<dbReference type="GO" id="GO:0006298">
    <property type="term" value="P:mismatch repair"/>
    <property type="evidence" value="ECO:0007669"/>
    <property type="project" value="TreeGrafter"/>
</dbReference>
<comment type="similarity">
    <text evidence="4">Belongs to the RNase HII family. RnhC subfamily.</text>
</comment>
<keyword evidence="14" id="KW-1185">Reference proteome</keyword>
<evidence type="ECO:0000256" key="10">
    <source>
        <dbReference type="PROSITE-ProRule" id="PRU01319"/>
    </source>
</evidence>
<dbReference type="GO" id="GO:0003723">
    <property type="term" value="F:RNA binding"/>
    <property type="evidence" value="ECO:0007669"/>
    <property type="project" value="UniProtKB-UniRule"/>
</dbReference>
<feature type="domain" description="RNase H type-2" evidence="12">
    <location>
        <begin position="6"/>
        <end position="231"/>
    </location>
</feature>
<feature type="binding site" evidence="10">
    <location>
        <position position="12"/>
    </location>
    <ligand>
        <name>a divalent metal cation</name>
        <dbReference type="ChEBI" id="CHEBI:60240"/>
    </ligand>
</feature>
<dbReference type="InterPro" id="IPR024567">
    <property type="entry name" value="RNase_HII/HIII_dom"/>
</dbReference>
<dbReference type="GO" id="GO:0005737">
    <property type="term" value="C:cytoplasm"/>
    <property type="evidence" value="ECO:0007669"/>
    <property type="project" value="UniProtKB-SubCell"/>
</dbReference>
<reference evidence="13" key="1">
    <citation type="submission" date="2019-03" db="EMBL/GenBank/DDBJ databases">
        <title>Draft Sequence and Annotation of the Mycoplasma phocicerebrale Strain 1049T Genome.</title>
        <authorList>
            <person name="Frasca S.Jr."/>
            <person name="Kutish G.F."/>
            <person name="Castellanos Gell J."/>
            <person name="Michaels D.L."/>
            <person name="Brown D.R."/>
        </authorList>
    </citation>
    <scope>NUCLEOTIDE SEQUENCE</scope>
    <source>
        <strain evidence="13">1049</strain>
    </source>
</reference>
<evidence type="ECO:0000256" key="6">
    <source>
        <dbReference type="ARBA" id="ARBA00022722"/>
    </source>
</evidence>
<evidence type="ECO:0000256" key="8">
    <source>
        <dbReference type="ARBA" id="ARBA00022759"/>
    </source>
</evidence>
<keyword evidence="5" id="KW-0963">Cytoplasm</keyword>
<sequence length="231" mass="26553">MAKINTEYIGVDETGVGDYFTPVVSVACYIPNYNIEKIKALGIKDSKKLTDKKIIEIAKEIENKKLVYYRKTILSQKGYNNLTKMNINNNAVKTLIHFNSISRLVNSLKKNLPIVIDQYSSLDKIKEHNLKLKEKNFFLDVNINDYQLILETKAEDEYLSVACASILARYILLNIMEEQKKKYNGFNFKLGASNQIIDIAAEFIKKYGEKELYNVAKVSFKTTEKAKNKIN</sequence>
<dbReference type="Proteomes" id="UP000256585">
    <property type="component" value="Chromosome"/>
</dbReference>
<name>A0A3T0TT69_9BACT</name>
<dbReference type="InterPro" id="IPR001352">
    <property type="entry name" value="RNase_HII/HIII"/>
</dbReference>